<evidence type="ECO:0000256" key="7">
    <source>
        <dbReference type="ARBA" id="ARBA00022722"/>
    </source>
</evidence>
<keyword evidence="15 16" id="KW-0472">Membrane</keyword>
<evidence type="ECO:0000256" key="9">
    <source>
        <dbReference type="ARBA" id="ARBA00022730"/>
    </source>
</evidence>
<evidence type="ECO:0000256" key="16">
    <source>
        <dbReference type="HAMAP-Rule" id="MF_00970"/>
    </source>
</evidence>
<dbReference type="GO" id="GO:0019843">
    <property type="term" value="F:rRNA binding"/>
    <property type="evidence" value="ECO:0007669"/>
    <property type="project" value="UniProtKB-KW"/>
</dbReference>
<evidence type="ECO:0000256" key="13">
    <source>
        <dbReference type="ARBA" id="ARBA00022842"/>
    </source>
</evidence>
<keyword evidence="2 16" id="KW-1003">Cell membrane</keyword>
<dbReference type="InterPro" id="IPR019307">
    <property type="entry name" value="RNA-bd_AU-1/RNase_E/G"/>
</dbReference>
<keyword evidence="7 16" id="KW-0540">Nuclease</keyword>
<dbReference type="GO" id="GO:0006402">
    <property type="term" value="P:mRNA catabolic process"/>
    <property type="evidence" value="ECO:0007669"/>
    <property type="project" value="UniProtKB-UniRule"/>
</dbReference>
<comment type="cofactor">
    <cofactor evidence="16">
        <name>Mg(2+)</name>
        <dbReference type="ChEBI" id="CHEBI:18420"/>
    </cofactor>
    <text evidence="16">Binds 1 Mg(2+) ion per subunit.</text>
</comment>
<feature type="binding site" evidence="16">
    <location>
        <position position="343"/>
    </location>
    <ligand>
        <name>Mg(2+)</name>
        <dbReference type="ChEBI" id="CHEBI:18420"/>
        <note>catalytic</note>
    </ligand>
</feature>
<keyword evidence="16" id="KW-0820">tRNA-binding</keyword>
<dbReference type="SMART" id="SM00316">
    <property type="entry name" value="S1"/>
    <property type="match status" value="1"/>
</dbReference>
<dbReference type="InterPro" id="IPR003029">
    <property type="entry name" value="S1_domain"/>
</dbReference>
<keyword evidence="11 16" id="KW-0378">Hydrolase</keyword>
<feature type="binding site" evidence="16">
    <location>
        <position position="401"/>
    </location>
    <ligand>
        <name>Zn(2+)</name>
        <dbReference type="ChEBI" id="CHEBI:29105"/>
        <note>ligand shared between dimeric partners</note>
    </ligand>
</feature>
<evidence type="ECO:0000256" key="3">
    <source>
        <dbReference type="ARBA" id="ARBA00022490"/>
    </source>
</evidence>
<feature type="region of interest" description="Disordered" evidence="17">
    <location>
        <begin position="797"/>
        <end position="884"/>
    </location>
</feature>
<feature type="domain" description="S1 motif" evidence="18">
    <location>
        <begin position="36"/>
        <end position="117"/>
    </location>
</feature>
<evidence type="ECO:0000256" key="10">
    <source>
        <dbReference type="ARBA" id="ARBA00022759"/>
    </source>
</evidence>
<name>A0A8D5AJI6_9GAMM</name>
<keyword evidence="6 16" id="KW-0819">tRNA processing</keyword>
<dbReference type="Proteomes" id="UP000824988">
    <property type="component" value="Chromosome"/>
</dbReference>
<dbReference type="EMBL" id="AP019782">
    <property type="protein sequence ID" value="BBL72446.1"/>
    <property type="molecule type" value="Genomic_DNA"/>
</dbReference>
<dbReference type="Pfam" id="PF00575">
    <property type="entry name" value="S1"/>
    <property type="match status" value="1"/>
</dbReference>
<dbReference type="GO" id="GO:0008270">
    <property type="term" value="F:zinc ion binding"/>
    <property type="evidence" value="ECO:0007669"/>
    <property type="project" value="UniProtKB-UniRule"/>
</dbReference>
<feature type="compositionally biased region" description="Low complexity" evidence="17">
    <location>
        <begin position="742"/>
        <end position="752"/>
    </location>
</feature>
<evidence type="ECO:0000256" key="6">
    <source>
        <dbReference type="ARBA" id="ARBA00022694"/>
    </source>
</evidence>
<dbReference type="InterPro" id="IPR004659">
    <property type="entry name" value="RNase_E/G"/>
</dbReference>
<dbReference type="InterPro" id="IPR028878">
    <property type="entry name" value="RNase_E"/>
</dbReference>
<dbReference type="GO" id="GO:0000049">
    <property type="term" value="F:tRNA binding"/>
    <property type="evidence" value="ECO:0007669"/>
    <property type="project" value="UniProtKB-KW"/>
</dbReference>
<feature type="compositionally biased region" description="Low complexity" evidence="17">
    <location>
        <begin position="810"/>
        <end position="839"/>
    </location>
</feature>
<dbReference type="PANTHER" id="PTHR30001">
    <property type="entry name" value="RIBONUCLEASE"/>
    <property type="match status" value="1"/>
</dbReference>
<dbReference type="Pfam" id="PF10150">
    <property type="entry name" value="RNase_E_G"/>
    <property type="match status" value="1"/>
</dbReference>
<evidence type="ECO:0000313" key="20">
    <source>
        <dbReference type="Proteomes" id="UP000824988"/>
    </source>
</evidence>
<dbReference type="KEGG" id="moz:MoryE10_30520"/>
<keyword evidence="4 16" id="KW-0997">Cell inner membrane</keyword>
<comment type="subunit">
    <text evidence="16">Component of the RNA degradosome, which is a multiprotein complex involved in RNA processing and mRNA degradation. Within the RNA degradosome, RNase E assembles into a homotetramer formed by a dimer of dimers.</text>
</comment>
<dbReference type="FunFam" id="2.40.50.140:FF:000040">
    <property type="entry name" value="Ribonuclease E"/>
    <property type="match status" value="1"/>
</dbReference>
<dbReference type="InterPro" id="IPR048583">
    <property type="entry name" value="RNase_E_G_thioredoxin-like"/>
</dbReference>
<comment type="catalytic activity">
    <reaction evidence="16">
        <text>Endonucleolytic cleavage of single-stranded RNA in A- and U-rich regions.</text>
        <dbReference type="EC" id="3.1.26.12"/>
    </reaction>
</comment>
<feature type="binding site" evidence="16">
    <location>
        <position position="404"/>
    </location>
    <ligand>
        <name>Zn(2+)</name>
        <dbReference type="ChEBI" id="CHEBI:29105"/>
        <note>ligand shared between dimeric partners</note>
    </ligand>
</feature>
<sequence>MLINATQPEELRVALVDGQKLYDFDIEIPSKEQKKANIYKGTITRIEPSLEAAFVNYGSERHGFLPFKEISPSYYAQAPEEGFDRHDIKSLLREGQEVVVQIEKEERGTKGAALTTYISLAGSYLVLMPNNPRAGGVSRRIEGESRNDMREVMAQLEIPEGMGLIIRTAGGGKSVEELQWDLNYLLQLWEAIARSAEEKPAPFLIFQESNVVIRALRDHLRGDIDEILIDNPATLRLATSFLQQVMPQFIHKAKPYNDSVPLFSRYQIESQIEMAYRREVSLPSGGAIVIDPAEALTSVDINSARATKGGDIEETALNTNLEAADEIARQLRLRDLGGLFVIDFIDMMSVKNQRAVENRLRDAVKSDRARIQLGRISRFGLLEMSRQRLRPSLGEATLHTCPRCKGQGSVRTVGSLSLSILRMIEEDSMKKGTEKIIAQVPIEVATYLLNEKRSVIEQIEARQKVRVLIIPSRHLETPHYDIQRIKGTGIEEGEKPSYELAASLEPSQPDFAQAIGQSAEQPAVKDFLPATPAPLQTQPKLTPAPVQAPGRAAVKSEPSSGLIKRFWRKLVGEEGEDNTSPTEAGAQAPRSTRPLPPPPQPPAPRGPAVAATGDEAERGQRQREDRRGDRRRRGRRGGERGERSGGAVTAATVTEPQTETVTPREPMPPRPEAQRPPREPRMPRQPREPRQRNAPRGQAAPIDAKAGEDTAVETAHGAPSAAPVPPPAPAAARPERPEARPNRIPAPKSKAAPLPPPPPPPPPPLPPLPIALPHDPIGEAVSSVLFHYEIAPGLELNLPSTPVVQPPAEEPAAQEAQPLAADETAAGGADAAAGEPATPRRSRRGHRFQRGRRRGGGNRGNNDGGNDPSNGGGSGEPPAPEGGE</sequence>
<comment type="similarity">
    <text evidence="16">Belongs to the RNase E/G family. RNase E subfamily.</text>
</comment>
<dbReference type="NCBIfam" id="TIGR00757">
    <property type="entry name" value="RNaseEG"/>
    <property type="match status" value="1"/>
</dbReference>
<reference evidence="19" key="1">
    <citation type="submission" date="2019-06" db="EMBL/GenBank/DDBJ databases">
        <title>Complete genome sequence of Methylogaea oryzae strain JCM16910.</title>
        <authorList>
            <person name="Asakawa S."/>
        </authorList>
    </citation>
    <scope>NUCLEOTIDE SEQUENCE</scope>
    <source>
        <strain evidence="19">E10</strain>
    </source>
</reference>
<feature type="region of interest" description="Disordered" evidence="17">
    <location>
        <begin position="529"/>
        <end position="560"/>
    </location>
</feature>
<evidence type="ECO:0000256" key="1">
    <source>
        <dbReference type="ARBA" id="ARBA00005663"/>
    </source>
</evidence>
<dbReference type="GO" id="GO:0008995">
    <property type="term" value="F:ribonuclease E activity"/>
    <property type="evidence" value="ECO:0007669"/>
    <property type="project" value="UniProtKB-EC"/>
</dbReference>
<feature type="region of interest" description="Disordered" evidence="17">
    <location>
        <begin position="573"/>
        <end position="775"/>
    </location>
</feature>
<feature type="compositionally biased region" description="Low complexity" evidence="17">
    <location>
        <begin position="645"/>
        <end position="664"/>
    </location>
</feature>
<keyword evidence="8 16" id="KW-0479">Metal-binding</keyword>
<feature type="compositionally biased region" description="Basic residues" evidence="17">
    <location>
        <begin position="840"/>
        <end position="856"/>
    </location>
</feature>
<evidence type="ECO:0000259" key="18">
    <source>
        <dbReference type="PROSITE" id="PS50126"/>
    </source>
</evidence>
<keyword evidence="20" id="KW-1185">Reference proteome</keyword>
<evidence type="ECO:0000256" key="2">
    <source>
        <dbReference type="ARBA" id="ARBA00022475"/>
    </source>
</evidence>
<keyword evidence="5 16" id="KW-0698">rRNA processing</keyword>
<dbReference type="GO" id="GO:0005737">
    <property type="term" value="C:cytoplasm"/>
    <property type="evidence" value="ECO:0007669"/>
    <property type="project" value="UniProtKB-SubCell"/>
</dbReference>
<accession>A0A8D5AJI6</accession>
<evidence type="ECO:0000313" key="19">
    <source>
        <dbReference type="EMBL" id="BBL72446.1"/>
    </source>
</evidence>
<keyword evidence="3 16" id="KW-0963">Cytoplasm</keyword>
<comment type="subcellular location">
    <subcellularLocation>
        <location evidence="16">Cytoplasm</location>
    </subcellularLocation>
    <subcellularLocation>
        <location evidence="16">Cell inner membrane</location>
        <topology evidence="16">Peripheral membrane protein</topology>
        <orientation evidence="16">Cytoplasmic side</orientation>
    </subcellularLocation>
</comment>
<evidence type="ECO:0000256" key="14">
    <source>
        <dbReference type="ARBA" id="ARBA00022884"/>
    </source>
</evidence>
<dbReference type="NCBIfam" id="NF008074">
    <property type="entry name" value="PRK10811.1"/>
    <property type="match status" value="1"/>
</dbReference>
<comment type="cofactor">
    <cofactor evidence="16">
        <name>Zn(2+)</name>
        <dbReference type="ChEBI" id="CHEBI:29105"/>
    </cofactor>
    <text evidence="16">Binds 2 Zn(2+) ions per homotetramer.</text>
</comment>
<dbReference type="Pfam" id="PF20833">
    <property type="entry name" value="RNase_E_G_Thio"/>
    <property type="match status" value="1"/>
</dbReference>
<keyword evidence="14 16" id="KW-0694">RNA-binding</keyword>
<feature type="region of interest" description="Required for zinc-mediated homotetramerization and catalytic activity" evidence="16">
    <location>
        <begin position="401"/>
        <end position="404"/>
    </location>
</feature>
<evidence type="ECO:0000256" key="11">
    <source>
        <dbReference type="ARBA" id="ARBA00022801"/>
    </source>
</evidence>
<dbReference type="GO" id="GO:0000287">
    <property type="term" value="F:magnesium ion binding"/>
    <property type="evidence" value="ECO:0007669"/>
    <property type="project" value="UniProtKB-UniRule"/>
</dbReference>
<dbReference type="CDD" id="cd04453">
    <property type="entry name" value="S1_RNase_E"/>
    <property type="match status" value="1"/>
</dbReference>
<dbReference type="AlphaFoldDB" id="A0A8D5AJI6"/>
<feature type="compositionally biased region" description="Pro residues" evidence="17">
    <location>
        <begin position="753"/>
        <end position="770"/>
    </location>
</feature>
<feature type="binding site" evidence="16">
    <location>
        <position position="300"/>
    </location>
    <ligand>
        <name>Mg(2+)</name>
        <dbReference type="ChEBI" id="CHEBI:18420"/>
        <note>catalytic</note>
    </ligand>
</feature>
<feature type="compositionally biased region" description="Pro residues" evidence="17">
    <location>
        <begin position="594"/>
        <end position="605"/>
    </location>
</feature>
<evidence type="ECO:0000256" key="8">
    <source>
        <dbReference type="ARBA" id="ARBA00022723"/>
    </source>
</evidence>
<dbReference type="GO" id="GO:0009898">
    <property type="term" value="C:cytoplasmic side of plasma membrane"/>
    <property type="evidence" value="ECO:0007669"/>
    <property type="project" value="UniProtKB-UniRule"/>
</dbReference>
<dbReference type="GO" id="GO:0006364">
    <property type="term" value="P:rRNA processing"/>
    <property type="evidence" value="ECO:0007669"/>
    <property type="project" value="UniProtKB-UniRule"/>
</dbReference>
<keyword evidence="10 16" id="KW-0255">Endonuclease</keyword>
<feature type="compositionally biased region" description="Basic and acidic residues" evidence="17">
    <location>
        <begin position="672"/>
        <end position="691"/>
    </location>
</feature>
<keyword evidence="9 16" id="KW-0699">rRNA-binding</keyword>
<dbReference type="PANTHER" id="PTHR30001:SF1">
    <property type="entry name" value="RIBONUCLEASE E_G-LIKE PROTEIN, CHLOROPLASTIC"/>
    <property type="match status" value="1"/>
</dbReference>
<dbReference type="EC" id="3.1.26.12" evidence="16"/>
<evidence type="ECO:0000256" key="12">
    <source>
        <dbReference type="ARBA" id="ARBA00022833"/>
    </source>
</evidence>
<keyword evidence="12 16" id="KW-0862">Zinc</keyword>
<comment type="similarity">
    <text evidence="1">Belongs to the RNase E/G family. RNase G subfamily.</text>
</comment>
<evidence type="ECO:0000256" key="5">
    <source>
        <dbReference type="ARBA" id="ARBA00022552"/>
    </source>
</evidence>
<evidence type="ECO:0000256" key="17">
    <source>
        <dbReference type="SAM" id="MobiDB-lite"/>
    </source>
</evidence>
<organism evidence="19 20">
    <name type="scientific">Methylogaea oryzae</name>
    <dbReference type="NCBI Taxonomy" id="1295382"/>
    <lineage>
        <taxon>Bacteria</taxon>
        <taxon>Pseudomonadati</taxon>
        <taxon>Pseudomonadota</taxon>
        <taxon>Gammaproteobacteria</taxon>
        <taxon>Methylococcales</taxon>
        <taxon>Methylococcaceae</taxon>
        <taxon>Methylogaea</taxon>
    </lineage>
</organism>
<dbReference type="HAMAP" id="MF_00970">
    <property type="entry name" value="RNase_E"/>
    <property type="match status" value="1"/>
</dbReference>
<dbReference type="GO" id="GO:0008033">
    <property type="term" value="P:tRNA processing"/>
    <property type="evidence" value="ECO:0007669"/>
    <property type="project" value="UniProtKB-UniRule"/>
</dbReference>
<keyword evidence="13 16" id="KW-0460">Magnesium</keyword>
<gene>
    <name evidence="16" type="primary">rne</name>
    <name evidence="19" type="ORF">MoryE10_30520</name>
</gene>
<dbReference type="PROSITE" id="PS50126">
    <property type="entry name" value="S1"/>
    <property type="match status" value="1"/>
</dbReference>
<evidence type="ECO:0000256" key="15">
    <source>
        <dbReference type="ARBA" id="ARBA00023136"/>
    </source>
</evidence>
<comment type="function">
    <text evidence="16">Endoribonuclease that plays a central role in RNA processing and decay. Required for the maturation of 5S and 16S rRNAs and the majority of tRNAs. Also involved in the degradation of most mRNAs.</text>
</comment>
<protein>
    <recommendedName>
        <fullName evidence="16">Ribonuclease E</fullName>
        <shortName evidence="16">RNase E</shortName>
        <ecNumber evidence="16">3.1.26.12</ecNumber>
    </recommendedName>
</protein>
<evidence type="ECO:0000256" key="4">
    <source>
        <dbReference type="ARBA" id="ARBA00022519"/>
    </source>
</evidence>
<feature type="compositionally biased region" description="Basic and acidic residues" evidence="17">
    <location>
        <begin position="615"/>
        <end position="628"/>
    </location>
</feature>
<proteinExistence type="inferred from homology"/>